<dbReference type="OrthoDB" id="9803968at2"/>
<dbReference type="SUPFAM" id="SSF56801">
    <property type="entry name" value="Acetyl-CoA synthetase-like"/>
    <property type="match status" value="1"/>
</dbReference>
<dbReference type="InterPro" id="IPR042099">
    <property type="entry name" value="ANL_N_sf"/>
</dbReference>
<dbReference type="InterPro" id="IPR050237">
    <property type="entry name" value="ATP-dep_AMP-bd_enzyme"/>
</dbReference>
<dbReference type="Gene3D" id="3.40.50.12780">
    <property type="entry name" value="N-terminal domain of ligase-like"/>
    <property type="match status" value="1"/>
</dbReference>
<sequence length="607" mass="63969">MGGGFDPFRRLADLEAIEQTPLADRLDAPDVHGCLKTAAARHGDRTAIIDLADPADPEAARCWTYAEAFEAIMRTANALWAIGGGRPVAYMLPNLAETHFTLWGAAAGAGAAPVNPMLSAEVVAEIVEAAGAGALVTTAPGTELYDKAQAVRRHLSSPMAIIPLSGDDDALDALAASAPGEALQFDPGADPDRPAAYFHTGGTTGAPKLACQTQMNQAAMSWMLRFALDLGADDVALTGLPLFHANAAHLTGLAPLTAGSTLLLAGPDGFRNKALLANFWRIVERYGVTMFSGVPTIYASLLDHPVGEADVSSLRYGVVGAAPMPVSVFKAFEERTGITILELYGMTESTCVSTCNPRDGERRVGSIGLRMPYHDVKVAVVDEAGAFERDAEPGETGVLALKGVTVISGYKQAERNAGLFLPDGWLNSGDLARQDADGYFWLTGRAKDLIIRGGHNIDPGMIEDALHAHPDVELAAAIGQPDAYAGEVPVAYVVLRDGATVDEAALLEHARAHVAERPAAPKAVRVIETMPVTAVGKIFKPALREDAAIRAARAVLENAGIRDVELSAHTEKARGLVVTARLPDKENERAVSDALAEFSFQVEIAAD</sequence>
<dbReference type="InterPro" id="IPR025110">
    <property type="entry name" value="AMP-bd_C"/>
</dbReference>
<dbReference type="InterPro" id="IPR000873">
    <property type="entry name" value="AMP-dep_synth/lig_dom"/>
</dbReference>
<dbReference type="PANTHER" id="PTHR43767">
    <property type="entry name" value="LONG-CHAIN-FATTY-ACID--COA LIGASE"/>
    <property type="match status" value="1"/>
</dbReference>
<protein>
    <submittedName>
        <fullName evidence="3">Acyl-CoA synthetase</fullName>
    </submittedName>
</protein>
<accession>A0A2U2BV80</accession>
<proteinExistence type="predicted"/>
<dbReference type="Gene3D" id="3.30.300.30">
    <property type="match status" value="1"/>
</dbReference>
<dbReference type="PROSITE" id="PS00455">
    <property type="entry name" value="AMP_BINDING"/>
    <property type="match status" value="1"/>
</dbReference>
<dbReference type="AlphaFoldDB" id="A0A2U2BV80"/>
<dbReference type="EMBL" id="QEXV01000002">
    <property type="protein sequence ID" value="PWE17925.1"/>
    <property type="molecule type" value="Genomic_DNA"/>
</dbReference>
<reference evidence="4" key="1">
    <citation type="submission" date="2018-05" db="EMBL/GenBank/DDBJ databases">
        <authorList>
            <person name="Liu B.-T."/>
        </authorList>
    </citation>
    <scope>NUCLEOTIDE SEQUENCE [LARGE SCALE GENOMIC DNA]</scope>
    <source>
        <strain evidence="4">WD6-1</strain>
    </source>
</reference>
<evidence type="ECO:0000259" key="1">
    <source>
        <dbReference type="Pfam" id="PF00501"/>
    </source>
</evidence>
<name>A0A2U2BV80_9PROT</name>
<dbReference type="PANTHER" id="PTHR43767:SF1">
    <property type="entry name" value="NONRIBOSOMAL PEPTIDE SYNTHASE PES1 (EUROFUNG)-RELATED"/>
    <property type="match status" value="1"/>
</dbReference>
<feature type="domain" description="AMP-binding enzyme C-terminal" evidence="2">
    <location>
        <begin position="462"/>
        <end position="537"/>
    </location>
</feature>
<dbReference type="NCBIfam" id="NF005714">
    <property type="entry name" value="PRK07529.1"/>
    <property type="match status" value="1"/>
</dbReference>
<feature type="domain" description="AMP-dependent synthetase/ligase" evidence="1">
    <location>
        <begin position="36"/>
        <end position="410"/>
    </location>
</feature>
<dbReference type="InterPro" id="IPR045851">
    <property type="entry name" value="AMP-bd_C_sf"/>
</dbReference>
<keyword evidence="4" id="KW-1185">Reference proteome</keyword>
<dbReference type="Proteomes" id="UP000245168">
    <property type="component" value="Unassembled WGS sequence"/>
</dbReference>
<dbReference type="GO" id="GO:0016878">
    <property type="term" value="F:acid-thiol ligase activity"/>
    <property type="evidence" value="ECO:0007669"/>
    <property type="project" value="UniProtKB-ARBA"/>
</dbReference>
<gene>
    <name evidence="3" type="ORF">DDZ18_04950</name>
</gene>
<dbReference type="Pfam" id="PF13193">
    <property type="entry name" value="AMP-binding_C"/>
    <property type="match status" value="1"/>
</dbReference>
<dbReference type="InterPro" id="IPR020845">
    <property type="entry name" value="AMP-binding_CS"/>
</dbReference>
<organism evidence="3 4">
    <name type="scientific">Marinicauda salina</name>
    <dbReference type="NCBI Taxonomy" id="2135793"/>
    <lineage>
        <taxon>Bacteria</taxon>
        <taxon>Pseudomonadati</taxon>
        <taxon>Pseudomonadota</taxon>
        <taxon>Alphaproteobacteria</taxon>
        <taxon>Maricaulales</taxon>
        <taxon>Maricaulaceae</taxon>
        <taxon>Marinicauda</taxon>
    </lineage>
</organism>
<dbReference type="RefSeq" id="WP_109252279.1">
    <property type="nucleotide sequence ID" value="NZ_QEXV01000002.1"/>
</dbReference>
<dbReference type="Pfam" id="PF00501">
    <property type="entry name" value="AMP-binding"/>
    <property type="match status" value="1"/>
</dbReference>
<evidence type="ECO:0000259" key="2">
    <source>
        <dbReference type="Pfam" id="PF13193"/>
    </source>
</evidence>
<comment type="caution">
    <text evidence="3">The sequence shown here is derived from an EMBL/GenBank/DDBJ whole genome shotgun (WGS) entry which is preliminary data.</text>
</comment>
<evidence type="ECO:0000313" key="4">
    <source>
        <dbReference type="Proteomes" id="UP000245168"/>
    </source>
</evidence>
<evidence type="ECO:0000313" key="3">
    <source>
        <dbReference type="EMBL" id="PWE17925.1"/>
    </source>
</evidence>